<evidence type="ECO:0000313" key="3">
    <source>
        <dbReference type="Proteomes" id="UP000276215"/>
    </source>
</evidence>
<proteinExistence type="predicted"/>
<feature type="chain" id="PRO_5018320536" description="Secreted protein" evidence="1">
    <location>
        <begin position="26"/>
        <end position="212"/>
    </location>
</feature>
<keyword evidence="1" id="KW-0732">Signal</keyword>
<protein>
    <recommendedName>
        <fullName evidence="4">Secreted protein</fullName>
    </recommendedName>
</protein>
<evidence type="ECO:0000256" key="1">
    <source>
        <dbReference type="SAM" id="SignalP"/>
    </source>
</evidence>
<organism evidence="2 3">
    <name type="scientific">Choiromyces venosus 120613-1</name>
    <dbReference type="NCBI Taxonomy" id="1336337"/>
    <lineage>
        <taxon>Eukaryota</taxon>
        <taxon>Fungi</taxon>
        <taxon>Dikarya</taxon>
        <taxon>Ascomycota</taxon>
        <taxon>Pezizomycotina</taxon>
        <taxon>Pezizomycetes</taxon>
        <taxon>Pezizales</taxon>
        <taxon>Tuberaceae</taxon>
        <taxon>Choiromyces</taxon>
    </lineage>
</organism>
<gene>
    <name evidence="2" type="ORF">L873DRAFT_1802621</name>
</gene>
<sequence>MSRPHFRFSFLVSILAATLTLLTTAAPAELPRLPEKVSDVISTTTIELPVPSATPGSVMAYLSDPLWDKLAALQALPTTTHADLEALVNGTFLDPSTRFFKPEIDDPTAQDYITCNTHGGSPVYWDVAGVVNGMRNTEGSFIHWGGSCVEYRHLNTAHAGICSWATYLVPWTTYATFSTSILDLCTRWEGGTYRVGGQYIFDERQASYTTIF</sequence>
<name>A0A3N4K197_9PEZI</name>
<dbReference type="Proteomes" id="UP000276215">
    <property type="component" value="Unassembled WGS sequence"/>
</dbReference>
<keyword evidence="3" id="KW-1185">Reference proteome</keyword>
<dbReference type="AlphaFoldDB" id="A0A3N4K197"/>
<reference evidence="2 3" key="1">
    <citation type="journal article" date="2018" name="Nat. Ecol. Evol.">
        <title>Pezizomycetes genomes reveal the molecular basis of ectomycorrhizal truffle lifestyle.</title>
        <authorList>
            <person name="Murat C."/>
            <person name="Payen T."/>
            <person name="Noel B."/>
            <person name="Kuo A."/>
            <person name="Morin E."/>
            <person name="Chen J."/>
            <person name="Kohler A."/>
            <person name="Krizsan K."/>
            <person name="Balestrini R."/>
            <person name="Da Silva C."/>
            <person name="Montanini B."/>
            <person name="Hainaut M."/>
            <person name="Levati E."/>
            <person name="Barry K.W."/>
            <person name="Belfiori B."/>
            <person name="Cichocki N."/>
            <person name="Clum A."/>
            <person name="Dockter R.B."/>
            <person name="Fauchery L."/>
            <person name="Guy J."/>
            <person name="Iotti M."/>
            <person name="Le Tacon F."/>
            <person name="Lindquist E.A."/>
            <person name="Lipzen A."/>
            <person name="Malagnac F."/>
            <person name="Mello A."/>
            <person name="Molinier V."/>
            <person name="Miyauchi S."/>
            <person name="Poulain J."/>
            <person name="Riccioni C."/>
            <person name="Rubini A."/>
            <person name="Sitrit Y."/>
            <person name="Splivallo R."/>
            <person name="Traeger S."/>
            <person name="Wang M."/>
            <person name="Zifcakova L."/>
            <person name="Wipf D."/>
            <person name="Zambonelli A."/>
            <person name="Paolocci F."/>
            <person name="Nowrousian M."/>
            <person name="Ottonello S."/>
            <person name="Baldrian P."/>
            <person name="Spatafora J.W."/>
            <person name="Henrissat B."/>
            <person name="Nagy L.G."/>
            <person name="Aury J.M."/>
            <person name="Wincker P."/>
            <person name="Grigoriev I.V."/>
            <person name="Bonfante P."/>
            <person name="Martin F.M."/>
        </authorList>
    </citation>
    <scope>NUCLEOTIDE SEQUENCE [LARGE SCALE GENOMIC DNA]</scope>
    <source>
        <strain evidence="2 3">120613-1</strain>
    </source>
</reference>
<feature type="signal peptide" evidence="1">
    <location>
        <begin position="1"/>
        <end position="25"/>
    </location>
</feature>
<evidence type="ECO:0008006" key="4">
    <source>
        <dbReference type="Google" id="ProtNLM"/>
    </source>
</evidence>
<dbReference type="EMBL" id="ML120369">
    <property type="protein sequence ID" value="RPB02171.1"/>
    <property type="molecule type" value="Genomic_DNA"/>
</dbReference>
<evidence type="ECO:0000313" key="2">
    <source>
        <dbReference type="EMBL" id="RPB02171.1"/>
    </source>
</evidence>
<accession>A0A3N4K197</accession>